<keyword evidence="2" id="KW-0472">Membrane</keyword>
<dbReference type="PROSITE" id="PS51123">
    <property type="entry name" value="OMPA_2"/>
    <property type="match status" value="1"/>
</dbReference>
<dbReference type="Proteomes" id="UP000515733">
    <property type="component" value="Chromosome"/>
</dbReference>
<reference evidence="4 5" key="1">
    <citation type="submission" date="2020-03" db="EMBL/GenBank/DDBJ databases">
        <authorList>
            <consortium name="Genoscope - CEA"/>
            <person name="William W."/>
        </authorList>
    </citation>
    <scope>NUCLEOTIDE SEQUENCE [LARGE SCALE GENOMIC DNA]</scope>
    <source>
        <strain evidence="5">DSM 16959</strain>
    </source>
</reference>
<dbReference type="EMBL" id="LR778301">
    <property type="protein sequence ID" value="CAB1367382.1"/>
    <property type="molecule type" value="Genomic_DNA"/>
</dbReference>
<dbReference type="KEGG" id="doe:DENOEST_0210"/>
<dbReference type="OrthoDB" id="9782229at2"/>
<comment type="subcellular location">
    <subcellularLocation>
        <location evidence="1">Cell outer membrane</location>
    </subcellularLocation>
</comment>
<proteinExistence type="predicted"/>
<evidence type="ECO:0000256" key="1">
    <source>
        <dbReference type="ARBA" id="ARBA00004442"/>
    </source>
</evidence>
<dbReference type="InterPro" id="IPR006665">
    <property type="entry name" value="OmpA-like"/>
</dbReference>
<keyword evidence="3" id="KW-0998">Cell outer membrane</keyword>
<organism evidence="4 5">
    <name type="scientific">Denitratisoma oestradiolicum</name>
    <dbReference type="NCBI Taxonomy" id="311182"/>
    <lineage>
        <taxon>Bacteria</taxon>
        <taxon>Pseudomonadati</taxon>
        <taxon>Pseudomonadota</taxon>
        <taxon>Betaproteobacteria</taxon>
        <taxon>Nitrosomonadales</taxon>
        <taxon>Sterolibacteriaceae</taxon>
        <taxon>Denitratisoma</taxon>
    </lineage>
</organism>
<dbReference type="InterPro" id="IPR036737">
    <property type="entry name" value="OmpA-like_sf"/>
</dbReference>
<gene>
    <name evidence="4" type="ORF">DENOEST_0210</name>
</gene>
<dbReference type="Gene3D" id="3.30.1330.60">
    <property type="entry name" value="OmpA-like domain"/>
    <property type="match status" value="1"/>
</dbReference>
<evidence type="ECO:0000256" key="3">
    <source>
        <dbReference type="ARBA" id="ARBA00023237"/>
    </source>
</evidence>
<protein>
    <submittedName>
        <fullName evidence="4">Uncharacterized protein</fullName>
    </submittedName>
</protein>
<dbReference type="InterPro" id="IPR006664">
    <property type="entry name" value="OMP_bac"/>
</dbReference>
<evidence type="ECO:0000313" key="5">
    <source>
        <dbReference type="Proteomes" id="UP000515733"/>
    </source>
</evidence>
<dbReference type="PANTHER" id="PTHR30329">
    <property type="entry name" value="STATOR ELEMENT OF FLAGELLAR MOTOR COMPLEX"/>
    <property type="match status" value="1"/>
</dbReference>
<dbReference type="CDD" id="cd07185">
    <property type="entry name" value="OmpA_C-like"/>
    <property type="match status" value="1"/>
</dbReference>
<keyword evidence="5" id="KW-1185">Reference proteome</keyword>
<dbReference type="GO" id="GO:0009279">
    <property type="term" value="C:cell outer membrane"/>
    <property type="evidence" value="ECO:0007669"/>
    <property type="project" value="UniProtKB-SubCell"/>
</dbReference>
<dbReference type="RefSeq" id="WP_145770132.1">
    <property type="nucleotide sequence ID" value="NZ_LR778301.1"/>
</dbReference>
<accession>A0A6S6XWU5</accession>
<dbReference type="AlphaFoldDB" id="A0A6S6XWU5"/>
<dbReference type="SUPFAM" id="SSF103088">
    <property type="entry name" value="OmpA-like"/>
    <property type="match status" value="1"/>
</dbReference>
<evidence type="ECO:0000313" key="4">
    <source>
        <dbReference type="EMBL" id="CAB1367382.1"/>
    </source>
</evidence>
<dbReference type="PRINTS" id="PR01021">
    <property type="entry name" value="OMPADOMAIN"/>
</dbReference>
<dbReference type="InterPro" id="IPR050330">
    <property type="entry name" value="Bact_OuterMem_StrucFunc"/>
</dbReference>
<sequence>MKTRTRFQLSLLMMALLGTIGAQPAFSANDDTVKLEELKRAMTTPGSESIPGKKKVRTRAIVFDSEPQVGSAPEAPVAPPTDCSSLSPDIKANAVDFAIQFKVGSADLSSTSEGTLIEIGKILSLSPDRCVLVEGHTDSTGNADKNMALSRDRAGSVVKFISERGGVERKRLIPIGKGSSDPIKNLDPRDPKNRRVVFKVVVG</sequence>
<dbReference type="PANTHER" id="PTHR30329:SF21">
    <property type="entry name" value="LIPOPROTEIN YIAD-RELATED"/>
    <property type="match status" value="1"/>
</dbReference>
<dbReference type="Pfam" id="PF00691">
    <property type="entry name" value="OmpA"/>
    <property type="match status" value="1"/>
</dbReference>
<name>A0A6S6XWU5_9PROT</name>
<evidence type="ECO:0000256" key="2">
    <source>
        <dbReference type="ARBA" id="ARBA00023136"/>
    </source>
</evidence>